<proteinExistence type="predicted"/>
<evidence type="ECO:0000313" key="3">
    <source>
        <dbReference type="EMBL" id="CAD1819150.1"/>
    </source>
</evidence>
<evidence type="ECO:0000259" key="2">
    <source>
        <dbReference type="PROSITE" id="PS50967"/>
    </source>
</evidence>
<feature type="domain" description="HRDC" evidence="2">
    <location>
        <begin position="352"/>
        <end position="439"/>
    </location>
</feature>
<dbReference type="GO" id="GO:0071035">
    <property type="term" value="P:nuclear polyadenylation-dependent rRNA catabolic process"/>
    <property type="evidence" value="ECO:0007669"/>
    <property type="project" value="TreeGrafter"/>
</dbReference>
<protein>
    <recommendedName>
        <fullName evidence="2">HRDC domain-containing protein</fullName>
    </recommendedName>
</protein>
<dbReference type="GO" id="GO:0071036">
    <property type="term" value="P:nuclear polyadenylation-dependent snoRNA catabolic process"/>
    <property type="evidence" value="ECO:0007669"/>
    <property type="project" value="TreeGrafter"/>
</dbReference>
<dbReference type="InterPro" id="IPR010997">
    <property type="entry name" value="HRDC-like_sf"/>
</dbReference>
<feature type="region of interest" description="Disordered" evidence="1">
    <location>
        <begin position="733"/>
        <end position="790"/>
    </location>
</feature>
<dbReference type="InterPro" id="IPR002121">
    <property type="entry name" value="HRDC_dom"/>
</dbReference>
<dbReference type="GO" id="GO:0000175">
    <property type="term" value="F:3'-5'-RNA exonuclease activity"/>
    <property type="evidence" value="ECO:0007669"/>
    <property type="project" value="InterPro"/>
</dbReference>
<dbReference type="InterPro" id="IPR049559">
    <property type="entry name" value="Rrp6p-like_exo"/>
</dbReference>
<dbReference type="Gene3D" id="3.30.420.10">
    <property type="entry name" value="Ribonuclease H-like superfamily/Ribonuclease H"/>
    <property type="match status" value="1"/>
</dbReference>
<dbReference type="GO" id="GO:0071038">
    <property type="term" value="P:TRAMP-dependent tRNA surveillance pathway"/>
    <property type="evidence" value="ECO:0007669"/>
    <property type="project" value="TreeGrafter"/>
</dbReference>
<feature type="compositionally biased region" description="Basic and acidic residues" evidence="1">
    <location>
        <begin position="733"/>
        <end position="744"/>
    </location>
</feature>
<dbReference type="CDD" id="cd06147">
    <property type="entry name" value="Rrp6p_like_exo"/>
    <property type="match status" value="1"/>
</dbReference>
<dbReference type="GO" id="GO:0000166">
    <property type="term" value="F:nucleotide binding"/>
    <property type="evidence" value="ECO:0007669"/>
    <property type="project" value="InterPro"/>
</dbReference>
<dbReference type="EMBL" id="LR862139">
    <property type="protein sequence ID" value="CAD1819150.1"/>
    <property type="molecule type" value="Genomic_DNA"/>
</dbReference>
<dbReference type="AlphaFoldDB" id="A0A6V7NKP7"/>
<dbReference type="GO" id="GO:0071040">
    <property type="term" value="P:nuclear polyadenylation-dependent antisense transcript catabolic process"/>
    <property type="evidence" value="ECO:0007669"/>
    <property type="project" value="TreeGrafter"/>
</dbReference>
<dbReference type="InterPro" id="IPR044876">
    <property type="entry name" value="HRDC_dom_sf"/>
</dbReference>
<dbReference type="InterPro" id="IPR045092">
    <property type="entry name" value="Rrp6-like"/>
</dbReference>
<dbReference type="GO" id="GO:0000467">
    <property type="term" value="P:exonucleolytic trimming to generate mature 3'-end of 5.8S rRNA from tricistronic rRNA transcript (SSU-rRNA, 5.8S rRNA, LSU-rRNA)"/>
    <property type="evidence" value="ECO:0007669"/>
    <property type="project" value="InterPro"/>
</dbReference>
<dbReference type="SUPFAM" id="SSF53098">
    <property type="entry name" value="Ribonuclease H-like"/>
    <property type="match status" value="1"/>
</dbReference>
<dbReference type="GO" id="GO:0071044">
    <property type="term" value="P:histone mRNA catabolic process"/>
    <property type="evidence" value="ECO:0007669"/>
    <property type="project" value="TreeGrafter"/>
</dbReference>
<dbReference type="GO" id="GO:0005730">
    <property type="term" value="C:nucleolus"/>
    <property type="evidence" value="ECO:0007669"/>
    <property type="project" value="TreeGrafter"/>
</dbReference>
<sequence>MASRERTIRVAIVAAAAISLVASAALLLLRQRRRGVACGGGGRRRRRCFEPEEKPQNRFKRVLADNSYSPFKHLKREGKEKGVSLKMHPYEEEITSLLDDPPFISNFCSNNKYSDMSTSHSWIDTEAQLESLAKLLSGERVFAVDTEQHSLRSFLGYTALMQISTQKEDFLIDTIALHDVMGILRPVFADPSICKVVFHGADNDVLWLQRDFHIYVVNMFDTAKACEILSKPYKSLAYLLEKYCGVSTDKTFQREDWRVRPLSTEMIEYARSDAHYLLYIADCLASELHKRICDTSDCPDDKFNFFFEASRRANVVCMQLYAKDNESTPGASAAASIFSRYMNVQGFESLKLSESKDLIWKLCAWRDLMARVHDESLRFVLSDQAVAALAVTIPKSSTEVYNVIVEADLGNGSAYASLPSPSPVVVTHVEELCRLLQDSTTNIDNVFKLLLDKNLGPTGCCPLSVYNYALISEFSLKKTSMFSLKHGGEKLTPTNNKKASRELFIQKFSCKSPVYHNCRIYATDGRLLCYCDRRKLEWYLQRNLAKMVEEDPPAIMLLFEPKGRPEDEDNDFYIQKHLKSHRSHDIVLLCVDCHEAAHAAAEKYKKQIAEEFGIPLFVQKIVGSGDKTIVTVSSSTDGKDGDTGVSPLQLRTAAMALLRHGSSMPLERREELMQIVKAYYGGREATPEDLEMALFVGMSPNERRRFEKKKGLSFLNHEKRTISKGSKCAAVDAAKKDSEKDHSSNQELITGKFDVSNGDQGDLSSTNEDIDRREPPEKGNNCTLDYGNGNGISSESDKKLSLLGHGPHGKQVVEHLLNNYREEGIREFCQRWRQVFVEAIHPRFLPSGWNIKHSGRRDFGEYSVYNPAKKAP</sequence>
<dbReference type="PANTHER" id="PTHR12124">
    <property type="entry name" value="POLYMYOSITIS/SCLERODERMA AUTOANTIGEN-RELATED"/>
    <property type="match status" value="1"/>
</dbReference>
<dbReference type="InterPro" id="IPR002562">
    <property type="entry name" value="3'-5'_exonuclease_dom"/>
</dbReference>
<dbReference type="InterPro" id="IPR036397">
    <property type="entry name" value="RNaseH_sf"/>
</dbReference>
<gene>
    <name evidence="3" type="ORF">CB5_LOCUS2361</name>
</gene>
<dbReference type="GO" id="GO:0003727">
    <property type="term" value="F:single-stranded RNA binding"/>
    <property type="evidence" value="ECO:0007669"/>
    <property type="project" value="TreeGrafter"/>
</dbReference>
<dbReference type="FunFam" id="3.30.420.10:FF:000079">
    <property type="entry name" value="Polynucleotidyl transferase ribonuclease H fold protein with HRDC domain"/>
    <property type="match status" value="1"/>
</dbReference>
<evidence type="ECO:0000256" key="1">
    <source>
        <dbReference type="SAM" id="MobiDB-lite"/>
    </source>
</evidence>
<dbReference type="GO" id="GO:0000176">
    <property type="term" value="C:nuclear exosome (RNase complex)"/>
    <property type="evidence" value="ECO:0007669"/>
    <property type="project" value="TreeGrafter"/>
</dbReference>
<dbReference type="Pfam" id="PF00570">
    <property type="entry name" value="HRDC"/>
    <property type="match status" value="1"/>
</dbReference>
<feature type="compositionally biased region" description="Polar residues" evidence="1">
    <location>
        <begin position="757"/>
        <end position="767"/>
    </location>
</feature>
<reference evidence="3" key="1">
    <citation type="submission" date="2020-07" db="EMBL/GenBank/DDBJ databases">
        <authorList>
            <person name="Lin J."/>
        </authorList>
    </citation>
    <scope>NUCLEOTIDE SEQUENCE</scope>
</reference>
<organism evidence="3">
    <name type="scientific">Ananas comosus var. bracteatus</name>
    <name type="common">red pineapple</name>
    <dbReference type="NCBI Taxonomy" id="296719"/>
    <lineage>
        <taxon>Eukaryota</taxon>
        <taxon>Viridiplantae</taxon>
        <taxon>Streptophyta</taxon>
        <taxon>Embryophyta</taxon>
        <taxon>Tracheophyta</taxon>
        <taxon>Spermatophyta</taxon>
        <taxon>Magnoliopsida</taxon>
        <taxon>Liliopsida</taxon>
        <taxon>Poales</taxon>
        <taxon>Bromeliaceae</taxon>
        <taxon>Bromelioideae</taxon>
        <taxon>Ananas</taxon>
    </lineage>
</organism>
<name>A0A6V7NKP7_ANACO</name>
<dbReference type="Gene3D" id="1.10.150.80">
    <property type="entry name" value="HRDC domain"/>
    <property type="match status" value="1"/>
</dbReference>
<dbReference type="Pfam" id="PF01612">
    <property type="entry name" value="DNA_pol_A_exo1"/>
    <property type="match status" value="1"/>
</dbReference>
<dbReference type="InterPro" id="IPR012337">
    <property type="entry name" value="RNaseH-like_sf"/>
</dbReference>
<dbReference type="GO" id="GO:0071051">
    <property type="term" value="P:poly(A)-dependent snoRNA 3'-end processing"/>
    <property type="evidence" value="ECO:0007669"/>
    <property type="project" value="TreeGrafter"/>
</dbReference>
<dbReference type="GO" id="GO:0071037">
    <property type="term" value="P:nuclear polyadenylation-dependent snRNA catabolic process"/>
    <property type="evidence" value="ECO:0007669"/>
    <property type="project" value="TreeGrafter"/>
</dbReference>
<dbReference type="PROSITE" id="PS50967">
    <property type="entry name" value="HRDC"/>
    <property type="match status" value="1"/>
</dbReference>
<dbReference type="PANTHER" id="PTHR12124:SF68">
    <property type="entry name" value="PROTEIN RRP6-LIKE 3"/>
    <property type="match status" value="1"/>
</dbReference>
<dbReference type="SUPFAM" id="SSF47819">
    <property type="entry name" value="HRDC-like"/>
    <property type="match status" value="1"/>
</dbReference>
<dbReference type="GO" id="GO:0071039">
    <property type="term" value="P:nuclear polyadenylation-dependent CUT catabolic process"/>
    <property type="evidence" value="ECO:0007669"/>
    <property type="project" value="TreeGrafter"/>
</dbReference>
<dbReference type="SMART" id="SM00474">
    <property type="entry name" value="35EXOc"/>
    <property type="match status" value="1"/>
</dbReference>
<accession>A0A6V7NKP7</accession>